<keyword evidence="3" id="KW-0479">Metal-binding</keyword>
<dbReference type="Gene3D" id="3.40.190.80">
    <property type="match status" value="1"/>
</dbReference>
<proteinExistence type="inferred from homology"/>
<evidence type="ECO:0000313" key="6">
    <source>
        <dbReference type="EMBL" id="KAF5364438.1"/>
    </source>
</evidence>
<dbReference type="InterPro" id="IPR051090">
    <property type="entry name" value="Inositol_monoP_superfamily"/>
</dbReference>
<reference evidence="6 7" key="1">
    <citation type="journal article" date="2020" name="ISME J.">
        <title>Uncovering the hidden diversity of litter-decomposition mechanisms in mushroom-forming fungi.</title>
        <authorList>
            <person name="Floudas D."/>
            <person name="Bentzer J."/>
            <person name="Ahren D."/>
            <person name="Johansson T."/>
            <person name="Persson P."/>
            <person name="Tunlid A."/>
        </authorList>
    </citation>
    <scope>NUCLEOTIDE SEQUENCE [LARGE SCALE GENOMIC DNA]</scope>
    <source>
        <strain evidence="6 7">CBS 291.85</strain>
    </source>
</reference>
<accession>A0A8H5GG90</accession>
<evidence type="ECO:0000256" key="1">
    <source>
        <dbReference type="ARBA" id="ARBA00001946"/>
    </source>
</evidence>
<keyword evidence="7" id="KW-1185">Reference proteome</keyword>
<comment type="cofactor">
    <cofactor evidence="1">
        <name>Mg(2+)</name>
        <dbReference type="ChEBI" id="CHEBI:18420"/>
    </cofactor>
</comment>
<name>A0A8H5GG90_9AGAR</name>
<gene>
    <name evidence="6" type="ORF">D9758_010674</name>
</gene>
<protein>
    <submittedName>
        <fullName evidence="6">Uncharacterized protein</fullName>
    </submittedName>
</protein>
<dbReference type="EMBL" id="JAACJM010000033">
    <property type="protein sequence ID" value="KAF5364438.1"/>
    <property type="molecule type" value="Genomic_DNA"/>
</dbReference>
<dbReference type="PANTHER" id="PTHR43200:SF6">
    <property type="entry name" value="3'(2'),5'-BISPHOSPHATE NUCLEOTIDASE"/>
    <property type="match status" value="1"/>
</dbReference>
<keyword evidence="4" id="KW-0378">Hydrolase</keyword>
<dbReference type="OrthoDB" id="411145at2759"/>
<dbReference type="PANTHER" id="PTHR43200">
    <property type="entry name" value="PHOSPHATASE"/>
    <property type="match status" value="1"/>
</dbReference>
<dbReference type="AlphaFoldDB" id="A0A8H5GG90"/>
<dbReference type="Proteomes" id="UP000559256">
    <property type="component" value="Unassembled WGS sequence"/>
</dbReference>
<evidence type="ECO:0000256" key="4">
    <source>
        <dbReference type="ARBA" id="ARBA00022801"/>
    </source>
</evidence>
<evidence type="ECO:0000313" key="7">
    <source>
        <dbReference type="Proteomes" id="UP000559256"/>
    </source>
</evidence>
<dbReference type="GO" id="GO:0008441">
    <property type="term" value="F:3'(2'),5'-bisphosphate nucleotidase activity"/>
    <property type="evidence" value="ECO:0007669"/>
    <property type="project" value="TreeGrafter"/>
</dbReference>
<keyword evidence="5" id="KW-0460">Magnesium</keyword>
<sequence>MTIGDFSAQALISNGEMKVGVIGCPNLPLNGEGKKGVDAEAPKPTRVHISAGSPSTSFIFPSSSFTFLEFVESVHSSHSTASRIADTLRTTSFQVNNPIRMDSQVKYCVLARRVCYSQFPSSSSNPPNQNQNTSLVLLYLRSQSLA</sequence>
<comment type="caution">
    <text evidence="6">The sequence shown here is derived from an EMBL/GenBank/DDBJ whole genome shotgun (WGS) entry which is preliminary data.</text>
</comment>
<evidence type="ECO:0000256" key="5">
    <source>
        <dbReference type="ARBA" id="ARBA00022842"/>
    </source>
</evidence>
<organism evidence="6 7">
    <name type="scientific">Tetrapyrgos nigripes</name>
    <dbReference type="NCBI Taxonomy" id="182062"/>
    <lineage>
        <taxon>Eukaryota</taxon>
        <taxon>Fungi</taxon>
        <taxon>Dikarya</taxon>
        <taxon>Basidiomycota</taxon>
        <taxon>Agaricomycotina</taxon>
        <taxon>Agaricomycetes</taxon>
        <taxon>Agaricomycetidae</taxon>
        <taxon>Agaricales</taxon>
        <taxon>Marasmiineae</taxon>
        <taxon>Marasmiaceae</taxon>
        <taxon>Tetrapyrgos</taxon>
    </lineage>
</organism>
<dbReference type="GO" id="GO:0000103">
    <property type="term" value="P:sulfate assimilation"/>
    <property type="evidence" value="ECO:0007669"/>
    <property type="project" value="TreeGrafter"/>
</dbReference>
<comment type="similarity">
    <text evidence="2">Belongs to the inositol monophosphatase superfamily.</text>
</comment>
<evidence type="ECO:0000256" key="2">
    <source>
        <dbReference type="ARBA" id="ARBA00009759"/>
    </source>
</evidence>
<evidence type="ECO:0000256" key="3">
    <source>
        <dbReference type="ARBA" id="ARBA00022723"/>
    </source>
</evidence>
<dbReference type="GO" id="GO:0046872">
    <property type="term" value="F:metal ion binding"/>
    <property type="evidence" value="ECO:0007669"/>
    <property type="project" value="UniProtKB-KW"/>
</dbReference>